<dbReference type="GeneID" id="115918473"/>
<reference evidence="4" key="1">
    <citation type="submission" date="2015-02" db="EMBL/GenBank/DDBJ databases">
        <title>Genome sequencing for Strongylocentrotus purpuratus.</title>
        <authorList>
            <person name="Murali S."/>
            <person name="Liu Y."/>
            <person name="Vee V."/>
            <person name="English A."/>
            <person name="Wang M."/>
            <person name="Skinner E."/>
            <person name="Han Y."/>
            <person name="Muzny D.M."/>
            <person name="Worley K.C."/>
            <person name="Gibbs R.A."/>
        </authorList>
    </citation>
    <scope>NUCLEOTIDE SEQUENCE</scope>
</reference>
<keyword evidence="4" id="KW-1185">Reference proteome</keyword>
<dbReference type="PANTHER" id="PTHR11786">
    <property type="entry name" value="N-HYDROXYARYLAMINE O-ACETYLTRANSFERASE"/>
    <property type="match status" value="1"/>
</dbReference>
<proteinExistence type="inferred from homology"/>
<evidence type="ECO:0000313" key="3">
    <source>
        <dbReference type="EnsemblMetazoa" id="XP_030835962"/>
    </source>
</evidence>
<dbReference type="SUPFAM" id="SSF54001">
    <property type="entry name" value="Cysteine proteinases"/>
    <property type="match status" value="1"/>
</dbReference>
<comment type="similarity">
    <text evidence="1">Belongs to the arylamine N-acetyltransferase family.</text>
</comment>
<dbReference type="EC" id="2.3.1.5" evidence="2"/>
<dbReference type="Pfam" id="PF00797">
    <property type="entry name" value="Acetyltransf_2"/>
    <property type="match status" value="1"/>
</dbReference>
<evidence type="ECO:0000256" key="2">
    <source>
        <dbReference type="ARBA" id="ARBA00012701"/>
    </source>
</evidence>
<dbReference type="AlphaFoldDB" id="A0A7M7NFM1"/>
<reference evidence="3" key="2">
    <citation type="submission" date="2021-01" db="UniProtKB">
        <authorList>
            <consortium name="EnsemblMetazoa"/>
        </authorList>
    </citation>
    <scope>IDENTIFICATION</scope>
</reference>
<name>A0A7M7NFM1_STRPU</name>
<dbReference type="RefSeq" id="XP_030835962.1">
    <property type="nucleotide sequence ID" value="XM_030980102.1"/>
</dbReference>
<sequence>MASPNEYSITREEAHCFLRDALQIESIDTKLNTNKIAFLDELIKAIGHHIPYQTVKGLSTPHEERRLPTATDIKKDITSKLGGLCYQLNVFGWMLLRALEFDALLVVSDCLTYKGIHIVVIINNVTEQGTRHIFDVGMGYPILQLIPLDFERESPVYSDSYMRYRFVRQGDEVLIFQLSVDTNPSEVATHREYIQDGWISFMFIHLDQPVSVPLSPMTRVFTDVDLGLFFLSSLRCLAYPNGRMVCIQDSKLLLEDEEHRVQVSHFTSRDEIVEAFARYFPQFPEDMVNAAIDDVTIDFKRK</sequence>
<dbReference type="InParanoid" id="A0A7M7NFM1"/>
<dbReference type="OMA" id="PNEYSIT"/>
<accession>A0A7M7NFM1</accession>
<dbReference type="Proteomes" id="UP000007110">
    <property type="component" value="Unassembled WGS sequence"/>
</dbReference>
<protein>
    <recommendedName>
        <fullName evidence="2">arylamine N-acetyltransferase</fullName>
        <ecNumber evidence="2">2.3.1.5</ecNumber>
    </recommendedName>
</protein>
<evidence type="ECO:0000256" key="1">
    <source>
        <dbReference type="ARBA" id="ARBA00006547"/>
    </source>
</evidence>
<dbReference type="KEGG" id="spu:115918473"/>
<dbReference type="InterPro" id="IPR001447">
    <property type="entry name" value="Arylamine_N-AcTrfase"/>
</dbReference>
<dbReference type="InterPro" id="IPR053710">
    <property type="entry name" value="Arylamine_NAT_domain_sf"/>
</dbReference>
<organism evidence="3 4">
    <name type="scientific">Strongylocentrotus purpuratus</name>
    <name type="common">Purple sea urchin</name>
    <dbReference type="NCBI Taxonomy" id="7668"/>
    <lineage>
        <taxon>Eukaryota</taxon>
        <taxon>Metazoa</taxon>
        <taxon>Echinodermata</taxon>
        <taxon>Eleutherozoa</taxon>
        <taxon>Echinozoa</taxon>
        <taxon>Echinoidea</taxon>
        <taxon>Euechinoidea</taxon>
        <taxon>Echinacea</taxon>
        <taxon>Camarodonta</taxon>
        <taxon>Echinidea</taxon>
        <taxon>Strongylocentrotidae</taxon>
        <taxon>Strongylocentrotus</taxon>
    </lineage>
</organism>
<evidence type="ECO:0000313" key="4">
    <source>
        <dbReference type="Proteomes" id="UP000007110"/>
    </source>
</evidence>
<dbReference type="GO" id="GO:0004060">
    <property type="term" value="F:arylamine N-acetyltransferase activity"/>
    <property type="evidence" value="ECO:0007669"/>
    <property type="project" value="UniProtKB-EC"/>
</dbReference>
<dbReference type="InterPro" id="IPR038765">
    <property type="entry name" value="Papain-like_cys_pep_sf"/>
</dbReference>
<dbReference type="OrthoDB" id="10260017at2759"/>
<dbReference type="PANTHER" id="PTHR11786:SF0">
    <property type="entry name" value="ARYLAMINE N-ACETYLTRANSFERASE 4-RELATED"/>
    <property type="match status" value="1"/>
</dbReference>
<dbReference type="EnsemblMetazoa" id="XM_030980102">
    <property type="protein sequence ID" value="XP_030835962"/>
    <property type="gene ID" value="LOC115918473"/>
</dbReference>
<dbReference type="Gene3D" id="3.30.2140.20">
    <property type="match status" value="1"/>
</dbReference>